<proteinExistence type="predicted"/>
<reference evidence="1" key="1">
    <citation type="journal article" date="2017" name="Nature">
        <title>The sunflower genome provides insights into oil metabolism, flowering and Asterid evolution.</title>
        <authorList>
            <person name="Badouin H."/>
            <person name="Gouzy J."/>
            <person name="Grassa C.J."/>
            <person name="Murat F."/>
            <person name="Staton S.E."/>
            <person name="Cottret L."/>
            <person name="Lelandais-Briere C."/>
            <person name="Owens G.L."/>
            <person name="Carrere S."/>
            <person name="Mayjonade B."/>
            <person name="Legrand L."/>
            <person name="Gill N."/>
            <person name="Kane N.C."/>
            <person name="Bowers J.E."/>
            <person name="Hubner S."/>
            <person name="Bellec A."/>
            <person name="Berard A."/>
            <person name="Berges H."/>
            <person name="Blanchet N."/>
            <person name="Boniface M.C."/>
            <person name="Brunel D."/>
            <person name="Catrice O."/>
            <person name="Chaidir N."/>
            <person name="Claudel C."/>
            <person name="Donnadieu C."/>
            <person name="Faraut T."/>
            <person name="Fievet G."/>
            <person name="Helmstetter N."/>
            <person name="King M."/>
            <person name="Knapp S.J."/>
            <person name="Lai Z."/>
            <person name="Le Paslier M.C."/>
            <person name="Lippi Y."/>
            <person name="Lorenzon L."/>
            <person name="Mandel J.R."/>
            <person name="Marage G."/>
            <person name="Marchand G."/>
            <person name="Marquand E."/>
            <person name="Bret-Mestries E."/>
            <person name="Morien E."/>
            <person name="Nambeesan S."/>
            <person name="Nguyen T."/>
            <person name="Pegot-Espagnet P."/>
            <person name="Pouilly N."/>
            <person name="Raftis F."/>
            <person name="Sallet E."/>
            <person name="Schiex T."/>
            <person name="Thomas J."/>
            <person name="Vandecasteele C."/>
            <person name="Vares D."/>
            <person name="Vear F."/>
            <person name="Vautrin S."/>
            <person name="Crespi M."/>
            <person name="Mangin B."/>
            <person name="Burke J.M."/>
            <person name="Salse J."/>
            <person name="Munos S."/>
            <person name="Vincourt P."/>
            <person name="Rieseberg L.H."/>
            <person name="Langlade N.B."/>
        </authorList>
    </citation>
    <scope>NUCLEOTIDE SEQUENCE</scope>
    <source>
        <tissue evidence="1">Leaves</tissue>
    </source>
</reference>
<comment type="caution">
    <text evidence="1">The sequence shown here is derived from an EMBL/GenBank/DDBJ whole genome shotgun (WGS) entry which is preliminary data.</text>
</comment>
<evidence type="ECO:0000313" key="2">
    <source>
        <dbReference type="Proteomes" id="UP000215914"/>
    </source>
</evidence>
<dbReference type="AlphaFoldDB" id="A0A9K3NQW6"/>
<evidence type="ECO:0000313" key="1">
    <source>
        <dbReference type="EMBL" id="KAF5808193.1"/>
    </source>
</evidence>
<protein>
    <submittedName>
        <fullName evidence="1">Uncharacterized protein</fullName>
    </submittedName>
</protein>
<sequence length="49" mass="5122">MTMLGKSSKWTSSGSSIPLRVTMICLGCSSTGKERTRAATSSAVFHLAS</sequence>
<organism evidence="1 2">
    <name type="scientific">Helianthus annuus</name>
    <name type="common">Common sunflower</name>
    <dbReference type="NCBI Taxonomy" id="4232"/>
    <lineage>
        <taxon>Eukaryota</taxon>
        <taxon>Viridiplantae</taxon>
        <taxon>Streptophyta</taxon>
        <taxon>Embryophyta</taxon>
        <taxon>Tracheophyta</taxon>
        <taxon>Spermatophyta</taxon>
        <taxon>Magnoliopsida</taxon>
        <taxon>eudicotyledons</taxon>
        <taxon>Gunneridae</taxon>
        <taxon>Pentapetalae</taxon>
        <taxon>asterids</taxon>
        <taxon>campanulids</taxon>
        <taxon>Asterales</taxon>
        <taxon>Asteraceae</taxon>
        <taxon>Asteroideae</taxon>
        <taxon>Heliantheae alliance</taxon>
        <taxon>Heliantheae</taxon>
        <taxon>Helianthus</taxon>
    </lineage>
</organism>
<dbReference type="Gramene" id="mRNA:HanXRQr2_Chr04g0142621">
    <property type="protein sequence ID" value="CDS:HanXRQr2_Chr04g0142621.1"/>
    <property type="gene ID" value="HanXRQr2_Chr04g0142621"/>
</dbReference>
<accession>A0A9K3NQW6</accession>
<gene>
    <name evidence="1" type="ORF">HanXRQr2_Chr04g0142621</name>
</gene>
<name>A0A9K3NQW6_HELAN</name>
<dbReference type="EMBL" id="MNCJ02000319">
    <property type="protein sequence ID" value="KAF5808193.1"/>
    <property type="molecule type" value="Genomic_DNA"/>
</dbReference>
<keyword evidence="2" id="KW-1185">Reference proteome</keyword>
<dbReference type="Proteomes" id="UP000215914">
    <property type="component" value="Unassembled WGS sequence"/>
</dbReference>
<reference evidence="1" key="2">
    <citation type="submission" date="2020-06" db="EMBL/GenBank/DDBJ databases">
        <title>Helianthus annuus Genome sequencing and assembly Release 2.</title>
        <authorList>
            <person name="Gouzy J."/>
            <person name="Langlade N."/>
            <person name="Munos S."/>
        </authorList>
    </citation>
    <scope>NUCLEOTIDE SEQUENCE</scope>
    <source>
        <tissue evidence="1">Leaves</tissue>
    </source>
</reference>